<evidence type="ECO:0000256" key="7">
    <source>
        <dbReference type="ARBA" id="ARBA00025067"/>
    </source>
</evidence>
<dbReference type="CDD" id="cd00209">
    <property type="entry name" value="DHFR"/>
    <property type="match status" value="1"/>
</dbReference>
<dbReference type="EMBL" id="CP136964">
    <property type="protein sequence ID" value="WOS96980.1"/>
    <property type="molecule type" value="Genomic_DNA"/>
</dbReference>
<dbReference type="InterPro" id="IPR024072">
    <property type="entry name" value="DHFR-like_dom_sf"/>
</dbReference>
<dbReference type="EC" id="1.5.1.3" evidence="3 8"/>
<sequence>MMLSLIVAYANQNVIGFKGDMPWRLPHDLKRLKEITTGHTIVMGRTTYESLGRPLPNRKNVVLTSQDIDDDGIEIIRSLDEIKSLDGKVFVFGGSQLYDAMIDEVEEMYVTEIYESFVGDTFFPEYDKNDFELVSREDYDVSEEVNYPYAYLHYVKKDSYE</sequence>
<dbReference type="GO" id="GO:0004146">
    <property type="term" value="F:dihydrofolate reductase activity"/>
    <property type="evidence" value="ECO:0007669"/>
    <property type="project" value="UniProtKB-EC"/>
</dbReference>
<dbReference type="InterPro" id="IPR012259">
    <property type="entry name" value="DHFR"/>
</dbReference>
<dbReference type="Proteomes" id="UP000243626">
    <property type="component" value="Chromosome"/>
</dbReference>
<accession>A0AAF1BP97</accession>
<name>A0AAF1BP97_9STAP</name>
<comment type="catalytic activity">
    <reaction evidence="8">
        <text>(6S)-5,6,7,8-tetrahydrofolate + NADP(+) = 7,8-dihydrofolate + NADPH + H(+)</text>
        <dbReference type="Rhea" id="RHEA:15009"/>
        <dbReference type="ChEBI" id="CHEBI:15378"/>
        <dbReference type="ChEBI" id="CHEBI:57451"/>
        <dbReference type="ChEBI" id="CHEBI:57453"/>
        <dbReference type="ChEBI" id="CHEBI:57783"/>
        <dbReference type="ChEBI" id="CHEBI:58349"/>
        <dbReference type="EC" id="1.5.1.3"/>
    </reaction>
</comment>
<evidence type="ECO:0000313" key="11">
    <source>
        <dbReference type="Proteomes" id="UP000243626"/>
    </source>
</evidence>
<dbReference type="GO" id="GO:0046452">
    <property type="term" value="P:dihydrofolate metabolic process"/>
    <property type="evidence" value="ECO:0007669"/>
    <property type="project" value="TreeGrafter"/>
</dbReference>
<organism evidence="10 11">
    <name type="scientific">Nosocomiicoccus massiliensis</name>
    <dbReference type="NCBI Taxonomy" id="1232430"/>
    <lineage>
        <taxon>Bacteria</taxon>
        <taxon>Bacillati</taxon>
        <taxon>Bacillota</taxon>
        <taxon>Bacilli</taxon>
        <taxon>Bacillales</taxon>
        <taxon>Staphylococcaceae</taxon>
        <taxon>Nosocomiicoccus</taxon>
    </lineage>
</organism>
<evidence type="ECO:0000256" key="2">
    <source>
        <dbReference type="ARBA" id="ARBA00009539"/>
    </source>
</evidence>
<evidence type="ECO:0000256" key="5">
    <source>
        <dbReference type="ARBA" id="ARBA00022857"/>
    </source>
</evidence>
<reference evidence="10 11" key="2">
    <citation type="submission" date="2023-10" db="EMBL/GenBank/DDBJ databases">
        <authorList>
            <person name="Choi B."/>
        </authorList>
    </citation>
    <scope>NUCLEOTIDE SEQUENCE [LARGE SCALE GENOMIC DNA]</scope>
    <source>
        <strain evidence="10 11">UMB0959</strain>
    </source>
</reference>
<evidence type="ECO:0000256" key="3">
    <source>
        <dbReference type="ARBA" id="ARBA00012856"/>
    </source>
</evidence>
<dbReference type="GO" id="GO:0006730">
    <property type="term" value="P:one-carbon metabolic process"/>
    <property type="evidence" value="ECO:0007669"/>
    <property type="project" value="UniProtKB-KW"/>
</dbReference>
<evidence type="ECO:0000256" key="4">
    <source>
        <dbReference type="ARBA" id="ARBA00022563"/>
    </source>
</evidence>
<dbReference type="FunFam" id="3.40.430.10:FF:000001">
    <property type="entry name" value="Dihydrofolate reductase"/>
    <property type="match status" value="1"/>
</dbReference>
<dbReference type="GO" id="GO:0046654">
    <property type="term" value="P:tetrahydrofolate biosynthetic process"/>
    <property type="evidence" value="ECO:0007669"/>
    <property type="project" value="InterPro"/>
</dbReference>
<evidence type="ECO:0000256" key="8">
    <source>
        <dbReference type="PIRNR" id="PIRNR000194"/>
    </source>
</evidence>
<dbReference type="GO" id="GO:0070401">
    <property type="term" value="F:NADP+ binding"/>
    <property type="evidence" value="ECO:0007669"/>
    <property type="project" value="UniProtKB-ARBA"/>
</dbReference>
<dbReference type="PRINTS" id="PR00070">
    <property type="entry name" value="DHFR"/>
</dbReference>
<gene>
    <name evidence="10" type="ORF">CJ229_002130</name>
</gene>
<keyword evidence="11" id="KW-1185">Reference proteome</keyword>
<comment type="pathway">
    <text evidence="1 8">Cofactor biosynthesis; tetrahydrofolate biosynthesis; 5,6,7,8-tetrahydrofolate from 7,8-dihydrofolate: step 1/1.</text>
</comment>
<evidence type="ECO:0000313" key="10">
    <source>
        <dbReference type="EMBL" id="WOS96980.1"/>
    </source>
</evidence>
<reference evidence="11" key="1">
    <citation type="submission" date="2017-09" db="EMBL/GenBank/DDBJ databases">
        <title>Bacterial strain isolated from the female urinary microbiota.</title>
        <authorList>
            <person name="Thomas-White K."/>
            <person name="Kumar N."/>
            <person name="Forster S."/>
            <person name="Putonti C."/>
            <person name="Lawley T."/>
            <person name="Wolfe A.J."/>
        </authorList>
    </citation>
    <scope>NUCLEOTIDE SEQUENCE [LARGE SCALE GENOMIC DNA]</scope>
    <source>
        <strain evidence="11">UMB0959</strain>
    </source>
</reference>
<dbReference type="GO" id="GO:0046655">
    <property type="term" value="P:folic acid metabolic process"/>
    <property type="evidence" value="ECO:0007669"/>
    <property type="project" value="TreeGrafter"/>
</dbReference>
<dbReference type="InterPro" id="IPR001796">
    <property type="entry name" value="DHFR_dom"/>
</dbReference>
<dbReference type="GO" id="GO:0005829">
    <property type="term" value="C:cytosol"/>
    <property type="evidence" value="ECO:0007669"/>
    <property type="project" value="TreeGrafter"/>
</dbReference>
<proteinExistence type="inferred from homology"/>
<dbReference type="Pfam" id="PF00186">
    <property type="entry name" value="DHFR_1"/>
    <property type="match status" value="1"/>
</dbReference>
<dbReference type="AlphaFoldDB" id="A0AAF1BP97"/>
<keyword evidence="5 8" id="KW-0521">NADP</keyword>
<protein>
    <recommendedName>
        <fullName evidence="3 8">Dihydrofolate reductase</fullName>
        <ecNumber evidence="3 8">1.5.1.3</ecNumber>
    </recommendedName>
</protein>
<comment type="similarity">
    <text evidence="2 8">Belongs to the dihydrofolate reductase family.</text>
</comment>
<dbReference type="SUPFAM" id="SSF53597">
    <property type="entry name" value="Dihydrofolate reductase-like"/>
    <property type="match status" value="1"/>
</dbReference>
<dbReference type="PANTHER" id="PTHR48069">
    <property type="entry name" value="DIHYDROFOLATE REDUCTASE"/>
    <property type="match status" value="1"/>
</dbReference>
<dbReference type="PANTHER" id="PTHR48069:SF3">
    <property type="entry name" value="DIHYDROFOLATE REDUCTASE"/>
    <property type="match status" value="1"/>
</dbReference>
<keyword evidence="4 8" id="KW-0554">One-carbon metabolism</keyword>
<comment type="function">
    <text evidence="7 8">Key enzyme in folate metabolism. Catalyzes an essential reaction for de novo glycine and purine synthesis, and for DNA precursor synthesis.</text>
</comment>
<evidence type="ECO:0000256" key="1">
    <source>
        <dbReference type="ARBA" id="ARBA00004903"/>
    </source>
</evidence>
<evidence type="ECO:0000256" key="6">
    <source>
        <dbReference type="ARBA" id="ARBA00023002"/>
    </source>
</evidence>
<dbReference type="Gene3D" id="3.40.430.10">
    <property type="entry name" value="Dihydrofolate Reductase, subunit A"/>
    <property type="match status" value="1"/>
</dbReference>
<dbReference type="PROSITE" id="PS51330">
    <property type="entry name" value="DHFR_2"/>
    <property type="match status" value="1"/>
</dbReference>
<dbReference type="KEGG" id="nmy:CJ229_002130"/>
<evidence type="ECO:0000259" key="9">
    <source>
        <dbReference type="PROSITE" id="PS51330"/>
    </source>
</evidence>
<feature type="domain" description="DHFR" evidence="9">
    <location>
        <begin position="2"/>
        <end position="156"/>
    </location>
</feature>
<keyword evidence="6 8" id="KW-0560">Oxidoreductase</keyword>
<dbReference type="PIRSF" id="PIRSF000194">
    <property type="entry name" value="DHFR"/>
    <property type="match status" value="1"/>
</dbReference>